<dbReference type="Gene3D" id="2.60.40.10">
    <property type="entry name" value="Immunoglobulins"/>
    <property type="match status" value="1"/>
</dbReference>
<dbReference type="GO" id="GO:0002376">
    <property type="term" value="P:immune system process"/>
    <property type="evidence" value="ECO:0007669"/>
    <property type="project" value="UniProtKB-KW"/>
</dbReference>
<dbReference type="PROSITE" id="PS50835">
    <property type="entry name" value="IG_LIKE"/>
    <property type="match status" value="1"/>
</dbReference>
<evidence type="ECO:0000256" key="3">
    <source>
        <dbReference type="SAM" id="SignalP"/>
    </source>
</evidence>
<keyword evidence="1 3" id="KW-0732">Signal</keyword>
<evidence type="ECO:0000256" key="2">
    <source>
        <dbReference type="ARBA" id="ARBA00022859"/>
    </source>
</evidence>
<dbReference type="Pfam" id="PF07686">
    <property type="entry name" value="V-set"/>
    <property type="match status" value="1"/>
</dbReference>
<dbReference type="InterPro" id="IPR050413">
    <property type="entry name" value="TCR_beta_variable"/>
</dbReference>
<dbReference type="PANTHER" id="PTHR23268">
    <property type="entry name" value="T-CELL RECEPTOR BETA CHAIN"/>
    <property type="match status" value="1"/>
</dbReference>
<dbReference type="EMBL" id="JAWDJR010000017">
    <property type="protein sequence ID" value="KAK9960009.1"/>
    <property type="molecule type" value="Genomic_DNA"/>
</dbReference>
<evidence type="ECO:0000259" key="4">
    <source>
        <dbReference type="PROSITE" id="PS50835"/>
    </source>
</evidence>
<gene>
    <name evidence="5" type="ORF">ABG768_010090</name>
</gene>
<dbReference type="InterPro" id="IPR003599">
    <property type="entry name" value="Ig_sub"/>
</dbReference>
<dbReference type="InterPro" id="IPR036179">
    <property type="entry name" value="Ig-like_dom_sf"/>
</dbReference>
<dbReference type="InterPro" id="IPR007110">
    <property type="entry name" value="Ig-like_dom"/>
</dbReference>
<feature type="signal peptide" evidence="3">
    <location>
        <begin position="1"/>
        <end position="17"/>
    </location>
</feature>
<evidence type="ECO:0000313" key="6">
    <source>
        <dbReference type="Proteomes" id="UP001479290"/>
    </source>
</evidence>
<dbReference type="AlphaFoldDB" id="A0AAW1ZEV2"/>
<dbReference type="GO" id="GO:0007166">
    <property type="term" value="P:cell surface receptor signaling pathway"/>
    <property type="evidence" value="ECO:0007669"/>
    <property type="project" value="TreeGrafter"/>
</dbReference>
<keyword evidence="2" id="KW-0391">Immunity</keyword>
<comment type="caution">
    <text evidence="5">The sequence shown here is derived from an EMBL/GenBank/DDBJ whole genome shotgun (WGS) entry which is preliminary data.</text>
</comment>
<dbReference type="SMART" id="SM00409">
    <property type="entry name" value="IG"/>
    <property type="match status" value="1"/>
</dbReference>
<dbReference type="SMART" id="SM00406">
    <property type="entry name" value="IGv"/>
    <property type="match status" value="1"/>
</dbReference>
<feature type="domain" description="Ig-like" evidence="4">
    <location>
        <begin position="19"/>
        <end position="121"/>
    </location>
</feature>
<proteinExistence type="predicted"/>
<organism evidence="5 6">
    <name type="scientific">Culter alburnus</name>
    <name type="common">Topmouth culter</name>
    <dbReference type="NCBI Taxonomy" id="194366"/>
    <lineage>
        <taxon>Eukaryota</taxon>
        <taxon>Metazoa</taxon>
        <taxon>Chordata</taxon>
        <taxon>Craniata</taxon>
        <taxon>Vertebrata</taxon>
        <taxon>Euteleostomi</taxon>
        <taxon>Actinopterygii</taxon>
        <taxon>Neopterygii</taxon>
        <taxon>Teleostei</taxon>
        <taxon>Ostariophysi</taxon>
        <taxon>Cypriniformes</taxon>
        <taxon>Xenocyprididae</taxon>
        <taxon>Xenocypridinae</taxon>
        <taxon>Culter</taxon>
    </lineage>
</organism>
<feature type="chain" id="PRO_5043889814" description="Ig-like domain-containing protein" evidence="3">
    <location>
        <begin position="18"/>
        <end position="134"/>
    </location>
</feature>
<sequence>MMRNIILLILSVHWSQGTSDVSQSPDVLMAVKGSSAQMNCTHKKDILHNQMYWYRQRQGQTMTLIVFTSTSSKPDYGDSDPNKFEVHKSVPENGSLTVKNAQPDDSAIYFCLVSKHSESNTEGRCTKTPCTHII</sequence>
<dbReference type="PANTHER" id="PTHR23268:SF102">
    <property type="entry name" value="IMMUNOGLOBULIN V-SET DOMAIN-CONTAINING PROTEIN"/>
    <property type="match status" value="1"/>
</dbReference>
<reference evidence="5 6" key="1">
    <citation type="submission" date="2024-05" db="EMBL/GenBank/DDBJ databases">
        <title>A high-quality chromosomal-level genome assembly of Topmouth culter (Culter alburnus).</title>
        <authorList>
            <person name="Zhao H."/>
        </authorList>
    </citation>
    <scope>NUCLEOTIDE SEQUENCE [LARGE SCALE GENOMIC DNA]</scope>
    <source>
        <strain evidence="5">CATC2023</strain>
        <tissue evidence="5">Muscle</tissue>
    </source>
</reference>
<dbReference type="Proteomes" id="UP001479290">
    <property type="component" value="Unassembled WGS sequence"/>
</dbReference>
<dbReference type="InterPro" id="IPR013106">
    <property type="entry name" value="Ig_V-set"/>
</dbReference>
<keyword evidence="6" id="KW-1185">Reference proteome</keyword>
<name>A0AAW1ZEV2_CULAL</name>
<accession>A0AAW1ZEV2</accession>
<dbReference type="InterPro" id="IPR013783">
    <property type="entry name" value="Ig-like_fold"/>
</dbReference>
<evidence type="ECO:0000256" key="1">
    <source>
        <dbReference type="ARBA" id="ARBA00022729"/>
    </source>
</evidence>
<evidence type="ECO:0000313" key="5">
    <source>
        <dbReference type="EMBL" id="KAK9960009.1"/>
    </source>
</evidence>
<dbReference type="GO" id="GO:0005886">
    <property type="term" value="C:plasma membrane"/>
    <property type="evidence" value="ECO:0007669"/>
    <property type="project" value="TreeGrafter"/>
</dbReference>
<protein>
    <recommendedName>
        <fullName evidence="4">Ig-like domain-containing protein</fullName>
    </recommendedName>
</protein>
<dbReference type="SUPFAM" id="SSF48726">
    <property type="entry name" value="Immunoglobulin"/>
    <property type="match status" value="1"/>
</dbReference>